<dbReference type="PANTHER" id="PTHR34704:SF2">
    <property type="entry name" value="ATPASE"/>
    <property type="match status" value="1"/>
</dbReference>
<reference evidence="1 2" key="1">
    <citation type="submission" date="2016-10" db="EMBL/GenBank/DDBJ databases">
        <authorList>
            <person name="de Groot N.N."/>
        </authorList>
    </citation>
    <scope>NUCLEOTIDE SEQUENCE [LARGE SCALE GENOMIC DNA]</scope>
    <source>
        <strain evidence="1 2">CGMCC 4.2022</strain>
    </source>
</reference>
<dbReference type="AlphaFoldDB" id="A0A1G9Y3J6"/>
<evidence type="ECO:0000313" key="2">
    <source>
        <dbReference type="Proteomes" id="UP000199341"/>
    </source>
</evidence>
<proteinExistence type="predicted"/>
<dbReference type="Gene3D" id="3.40.50.300">
    <property type="entry name" value="P-loop containing nucleotide triphosphate hydrolases"/>
    <property type="match status" value="1"/>
</dbReference>
<evidence type="ECO:0008006" key="3">
    <source>
        <dbReference type="Google" id="ProtNLM"/>
    </source>
</evidence>
<protein>
    <recommendedName>
        <fullName evidence="3">ATPase</fullName>
    </recommendedName>
</protein>
<organism evidence="1 2">
    <name type="scientific">Actinacidiphila guanduensis</name>
    <dbReference type="NCBI Taxonomy" id="310781"/>
    <lineage>
        <taxon>Bacteria</taxon>
        <taxon>Bacillati</taxon>
        <taxon>Actinomycetota</taxon>
        <taxon>Actinomycetes</taxon>
        <taxon>Kitasatosporales</taxon>
        <taxon>Streptomycetaceae</taxon>
        <taxon>Actinacidiphila</taxon>
    </lineage>
</organism>
<evidence type="ECO:0000313" key="1">
    <source>
        <dbReference type="EMBL" id="SDN03684.1"/>
    </source>
</evidence>
<dbReference type="STRING" id="310781.SAMN05216259_102401"/>
<keyword evidence="2" id="KW-1185">Reference proteome</keyword>
<dbReference type="PANTHER" id="PTHR34704">
    <property type="entry name" value="ATPASE"/>
    <property type="match status" value="1"/>
</dbReference>
<dbReference type="SUPFAM" id="SSF52540">
    <property type="entry name" value="P-loop containing nucleoside triphosphate hydrolases"/>
    <property type="match status" value="1"/>
</dbReference>
<dbReference type="InterPro" id="IPR027417">
    <property type="entry name" value="P-loop_NTPase"/>
</dbReference>
<dbReference type="EMBL" id="FNIE01000002">
    <property type="protein sequence ID" value="SDN03684.1"/>
    <property type="molecule type" value="Genomic_DNA"/>
</dbReference>
<gene>
    <name evidence="1" type="ORF">SAMN05216259_102401</name>
</gene>
<name>A0A1G9Y3J6_9ACTN</name>
<accession>A0A1G9Y3J6</accession>
<dbReference type="Proteomes" id="UP000199341">
    <property type="component" value="Unassembled WGS sequence"/>
</dbReference>
<sequence length="507" mass="55369">MGRAMDKPADMFDRDHEWSALSRFITDPQPGATLGVVSGRRRQGKTFLLDAACRAAGGFYFGATEAADAESLRRISAALTAHVRPASPFHFANWSEAVDALLALDAESPVPVVIDEFPYLVKANPELPSIVQEALRPLRDQRAGSRTRLLLCGSALPFMGRLLSGSAPLRGRAGLELVVRPLDHRLAAEFWDISDPHLAMKVNAIVGGTPAYRREFARGDSPKGPDDFDAWVVRTVLNPETPLFREARYLLTEEPDLRDTALYLSVLAAVADGNATRAGMAGYLERKATDIAHPINVLEDAGLLHRDADVFRDNRPTYRISEPLIGFYHAIMRPVWDQLERPGSAARVWQASRRRFVSNVLGPHFEQVCRDWALHHADPELLGGLPARVGQGVVHDPKAKTGHEVDVAVIGIADGEKPPLLAVGEAKWNDIMGAAHIERLRHIRDLVTLTGRYDTTNTQLMCFSGAGFNDKAHAAAAADPAVRLIDLPILYGQASSSDQSAGNVPPR</sequence>